<evidence type="ECO:0000256" key="2">
    <source>
        <dbReference type="ARBA" id="ARBA00008640"/>
    </source>
</evidence>
<proteinExistence type="inferred from homology"/>
<evidence type="ECO:0000256" key="6">
    <source>
        <dbReference type="ARBA" id="ARBA00023136"/>
    </source>
</evidence>
<dbReference type="PANTHER" id="PTHR12677:SF59">
    <property type="entry name" value="GOLGI APPARATUS MEMBRANE PROTEIN TVP38-RELATED"/>
    <property type="match status" value="1"/>
</dbReference>
<evidence type="ECO:0000313" key="11">
    <source>
        <dbReference type="Proteomes" id="UP001515943"/>
    </source>
</evidence>
<dbReference type="InterPro" id="IPR015414">
    <property type="entry name" value="TMEM64"/>
</dbReference>
<evidence type="ECO:0000256" key="1">
    <source>
        <dbReference type="ARBA" id="ARBA00004651"/>
    </source>
</evidence>
<evidence type="ECO:0000256" key="4">
    <source>
        <dbReference type="ARBA" id="ARBA00022692"/>
    </source>
</evidence>
<gene>
    <name evidence="10" type="ORF">FXN61_00440</name>
</gene>
<dbReference type="Pfam" id="PF09335">
    <property type="entry name" value="VTT_dom"/>
    <property type="match status" value="1"/>
</dbReference>
<evidence type="ECO:0000256" key="7">
    <source>
        <dbReference type="RuleBase" id="RU366058"/>
    </source>
</evidence>
<feature type="domain" description="VTT" evidence="9">
    <location>
        <begin position="78"/>
        <end position="189"/>
    </location>
</feature>
<feature type="transmembrane region" description="Helical" evidence="7">
    <location>
        <begin position="59"/>
        <end position="79"/>
    </location>
</feature>
<dbReference type="InterPro" id="IPR032816">
    <property type="entry name" value="VTT_dom"/>
</dbReference>
<dbReference type="RefSeq" id="WP_167969217.1">
    <property type="nucleotide sequence ID" value="NZ_VSRL01000001.1"/>
</dbReference>
<keyword evidence="6 7" id="KW-0472">Membrane</keyword>
<sequence>MPKRPPISSLWGRLKGYATPRLAAVVGVFIVVLAAGFIATQQLTQYVETGSLDRVGSFFALLALKILTYVVAPLGGAGLKVLAGGTLGWELGFVVIVLGDTIGSIANYFLGRYGVQLIARRDPRAGAEILSGRRIDKLAVLIAARFVLSPAWDLLSYVIGAKRVSFSRFVAASIIGGVPASIAWALLGAAISEWLGGWVSVAIGVAGLVAGVLVIAMRRILKKSRFMESDEKSHERGGGHDSEETIPQRES</sequence>
<evidence type="ECO:0000256" key="8">
    <source>
        <dbReference type="SAM" id="MobiDB-lite"/>
    </source>
</evidence>
<comment type="subcellular location">
    <subcellularLocation>
        <location evidence="1 7">Cell membrane</location>
        <topology evidence="1 7">Multi-pass membrane protein</topology>
    </subcellularLocation>
</comment>
<protein>
    <recommendedName>
        <fullName evidence="7">TVP38/TMEM64 family membrane protein</fullName>
    </recommendedName>
</protein>
<dbReference type="Proteomes" id="UP001515943">
    <property type="component" value="Unassembled WGS sequence"/>
</dbReference>
<reference evidence="10 11" key="1">
    <citation type="submission" date="2019-08" db="EMBL/GenBank/DDBJ databases">
        <title>Lentzea from Indian Himalayas.</title>
        <authorList>
            <person name="Mandal S."/>
            <person name="Mallick Gupta A."/>
            <person name="Maiti P.K."/>
            <person name="Sarkar J."/>
            <person name="Mandal S."/>
        </authorList>
    </citation>
    <scope>NUCLEOTIDE SEQUENCE [LARGE SCALE GENOMIC DNA]</scope>
    <source>
        <strain evidence="10 11">PSKA42</strain>
    </source>
</reference>
<keyword evidence="4 7" id="KW-0812">Transmembrane</keyword>
<feature type="transmembrane region" description="Helical" evidence="7">
    <location>
        <begin position="169"/>
        <end position="191"/>
    </location>
</feature>
<evidence type="ECO:0000256" key="3">
    <source>
        <dbReference type="ARBA" id="ARBA00022475"/>
    </source>
</evidence>
<keyword evidence="5 7" id="KW-1133">Transmembrane helix</keyword>
<evidence type="ECO:0000259" key="9">
    <source>
        <dbReference type="Pfam" id="PF09335"/>
    </source>
</evidence>
<dbReference type="PANTHER" id="PTHR12677">
    <property type="entry name" value="GOLGI APPARATUS MEMBRANE PROTEIN TVP38-RELATED"/>
    <property type="match status" value="1"/>
</dbReference>
<organism evidence="10 11">
    <name type="scientific">Lentzea indica</name>
    <dbReference type="NCBI Taxonomy" id="2604800"/>
    <lineage>
        <taxon>Bacteria</taxon>
        <taxon>Bacillati</taxon>
        <taxon>Actinomycetota</taxon>
        <taxon>Actinomycetes</taxon>
        <taxon>Pseudonocardiales</taxon>
        <taxon>Pseudonocardiaceae</taxon>
        <taxon>Lentzea</taxon>
    </lineage>
</organism>
<accession>A0ABX1F8Z8</accession>
<name>A0ABX1F8Z8_9PSEU</name>
<evidence type="ECO:0000256" key="5">
    <source>
        <dbReference type="ARBA" id="ARBA00022989"/>
    </source>
</evidence>
<comment type="similarity">
    <text evidence="2 7">Belongs to the TVP38/TMEM64 family.</text>
</comment>
<dbReference type="EMBL" id="VSRL01000001">
    <property type="protein sequence ID" value="NKE55375.1"/>
    <property type="molecule type" value="Genomic_DNA"/>
</dbReference>
<comment type="caution">
    <text evidence="10">The sequence shown here is derived from an EMBL/GenBank/DDBJ whole genome shotgun (WGS) entry which is preliminary data.</text>
</comment>
<feature type="region of interest" description="Disordered" evidence="8">
    <location>
        <begin position="228"/>
        <end position="251"/>
    </location>
</feature>
<evidence type="ECO:0000313" key="10">
    <source>
        <dbReference type="EMBL" id="NKE55375.1"/>
    </source>
</evidence>
<keyword evidence="3 7" id="KW-1003">Cell membrane</keyword>
<feature type="transmembrane region" description="Helical" evidence="7">
    <location>
        <begin position="91"/>
        <end position="110"/>
    </location>
</feature>
<keyword evidence="11" id="KW-1185">Reference proteome</keyword>
<feature type="transmembrane region" description="Helical" evidence="7">
    <location>
        <begin position="21"/>
        <end position="39"/>
    </location>
</feature>
<feature type="transmembrane region" description="Helical" evidence="7">
    <location>
        <begin position="197"/>
        <end position="217"/>
    </location>
</feature>